<dbReference type="EMBL" id="NWSH01000156">
    <property type="protein sequence ID" value="PCG78962.1"/>
    <property type="molecule type" value="Genomic_DNA"/>
</dbReference>
<comment type="caution">
    <text evidence="2">The sequence shown here is derived from an EMBL/GenBank/DDBJ whole genome shotgun (WGS) entry which is preliminary data.</text>
</comment>
<feature type="signal peptide" evidence="1">
    <location>
        <begin position="1"/>
        <end position="17"/>
    </location>
</feature>
<evidence type="ECO:0000256" key="1">
    <source>
        <dbReference type="SAM" id="SignalP"/>
    </source>
</evidence>
<organism evidence="2">
    <name type="scientific">Heliothis virescens</name>
    <name type="common">Tobacco budworm moth</name>
    <dbReference type="NCBI Taxonomy" id="7102"/>
    <lineage>
        <taxon>Eukaryota</taxon>
        <taxon>Metazoa</taxon>
        <taxon>Ecdysozoa</taxon>
        <taxon>Arthropoda</taxon>
        <taxon>Hexapoda</taxon>
        <taxon>Insecta</taxon>
        <taxon>Pterygota</taxon>
        <taxon>Neoptera</taxon>
        <taxon>Endopterygota</taxon>
        <taxon>Lepidoptera</taxon>
        <taxon>Glossata</taxon>
        <taxon>Ditrysia</taxon>
        <taxon>Noctuoidea</taxon>
        <taxon>Noctuidae</taxon>
        <taxon>Heliothinae</taxon>
        <taxon>Heliothis</taxon>
    </lineage>
</organism>
<evidence type="ECO:0000313" key="2">
    <source>
        <dbReference type="EMBL" id="PCG78962.1"/>
    </source>
</evidence>
<reference evidence="2" key="1">
    <citation type="submission" date="2017-09" db="EMBL/GenBank/DDBJ databases">
        <title>Contemporary evolution of a Lepidopteran species, Heliothis virescens, in response to modern agricultural practices.</title>
        <authorList>
            <person name="Fritz M.L."/>
            <person name="Deyonke A.M."/>
            <person name="Papanicolaou A."/>
            <person name="Micinski S."/>
            <person name="Westbrook J."/>
            <person name="Gould F."/>
        </authorList>
    </citation>
    <scope>NUCLEOTIDE SEQUENCE [LARGE SCALE GENOMIC DNA]</scope>
    <source>
        <strain evidence="2">HvINT-</strain>
        <tissue evidence="2">Whole body</tissue>
    </source>
</reference>
<dbReference type="AlphaFoldDB" id="A0A2A4K5K3"/>
<feature type="chain" id="PRO_5012494985" evidence="1">
    <location>
        <begin position="18"/>
        <end position="197"/>
    </location>
</feature>
<proteinExistence type="predicted"/>
<gene>
    <name evidence="2" type="ORF">B5V51_2471</name>
</gene>
<protein>
    <submittedName>
        <fullName evidence="2">Uncharacterized protein</fullName>
    </submittedName>
</protein>
<sequence length="197" mass="21962">MCRYVAVAFMLVNYIAGAPPPLRLTIDCSDERVPYTSAFRSSDYNRNSGLDVNSFCNLIHNAFPSSVQDGKFILIEPEDQTGYSDTQVPISIAPPAGFIPGLGIPKLKIPQLRLPALDIPKLKEHSGSRYKPPRIGSRMVSTSVMRVGEDSSAERMEKFKKGVQKMLRVVKVLGQIDQYLSERTRIIVDKLTKTFAE</sequence>
<keyword evidence="1" id="KW-0732">Signal</keyword>
<name>A0A2A4K5K3_HELVI</name>
<accession>A0A2A4K5K3</accession>